<comment type="similarity">
    <text evidence="2">Belongs to the monovalent cation:proton antiporter 2 (CPA2) transporter (TC 2.A.37) family.</text>
</comment>
<dbReference type="GO" id="GO:0016020">
    <property type="term" value="C:membrane"/>
    <property type="evidence" value="ECO:0007669"/>
    <property type="project" value="UniProtKB-SubCell"/>
</dbReference>
<feature type="domain" description="Cation/H+ exchanger transmembrane" evidence="8">
    <location>
        <begin position="19"/>
        <end position="359"/>
    </location>
</feature>
<evidence type="ECO:0000256" key="3">
    <source>
        <dbReference type="ARBA" id="ARBA00022448"/>
    </source>
</evidence>
<proteinExistence type="inferred from homology"/>
<reference evidence="9" key="1">
    <citation type="submission" date="2017-05" db="EMBL/GenBank/DDBJ databases">
        <authorList>
            <person name="Varghese N."/>
            <person name="Submissions S."/>
        </authorList>
    </citation>
    <scope>NUCLEOTIDE SEQUENCE</scope>
    <source>
        <strain evidence="9">DSM 18763</strain>
    </source>
</reference>
<keyword evidence="10" id="KW-1185">Reference proteome</keyword>
<dbReference type="RefSeq" id="WP_265134899.1">
    <property type="nucleotide sequence ID" value="NZ_FXTX01000025.1"/>
</dbReference>
<organism evidence="9 10">
    <name type="scientific">Venenivibrio stagnispumantis</name>
    <dbReference type="NCBI Taxonomy" id="407998"/>
    <lineage>
        <taxon>Bacteria</taxon>
        <taxon>Pseudomonadati</taxon>
        <taxon>Aquificota</taxon>
        <taxon>Aquificia</taxon>
        <taxon>Aquificales</taxon>
        <taxon>Hydrogenothermaceae</taxon>
        <taxon>Venenivibrio</taxon>
    </lineage>
</organism>
<dbReference type="GO" id="GO:1902600">
    <property type="term" value="P:proton transmembrane transport"/>
    <property type="evidence" value="ECO:0007669"/>
    <property type="project" value="InterPro"/>
</dbReference>
<feature type="transmembrane region" description="Helical" evidence="7">
    <location>
        <begin position="351"/>
        <end position="373"/>
    </location>
</feature>
<dbReference type="Proteomes" id="UP001157947">
    <property type="component" value="Unassembled WGS sequence"/>
</dbReference>
<evidence type="ECO:0000313" key="10">
    <source>
        <dbReference type="Proteomes" id="UP001157947"/>
    </source>
</evidence>
<feature type="transmembrane region" description="Helical" evidence="7">
    <location>
        <begin position="57"/>
        <end position="74"/>
    </location>
</feature>
<feature type="transmembrane region" description="Helical" evidence="7">
    <location>
        <begin position="110"/>
        <end position="135"/>
    </location>
</feature>
<feature type="transmembrane region" description="Helical" evidence="7">
    <location>
        <begin position="221"/>
        <end position="250"/>
    </location>
</feature>
<feature type="transmembrane region" description="Helical" evidence="7">
    <location>
        <begin position="270"/>
        <end position="287"/>
    </location>
</feature>
<feature type="transmembrane region" description="Helical" evidence="7">
    <location>
        <begin position="147"/>
        <end position="171"/>
    </location>
</feature>
<protein>
    <submittedName>
        <fullName evidence="9">Monovalent cation:H+ antiporter-2, CPA2 family</fullName>
    </submittedName>
</protein>
<keyword evidence="6 7" id="KW-0472">Membrane</keyword>
<dbReference type="InterPro" id="IPR006153">
    <property type="entry name" value="Cation/H_exchanger_TM"/>
</dbReference>
<dbReference type="PANTHER" id="PTHR42751">
    <property type="entry name" value="SODIUM/HYDROGEN EXCHANGER FAMILY/TRKA DOMAIN PROTEIN"/>
    <property type="match status" value="1"/>
</dbReference>
<dbReference type="PANTHER" id="PTHR42751:SF3">
    <property type="entry name" value="SODIUM_GLUTAMATE SYMPORTER"/>
    <property type="match status" value="1"/>
</dbReference>
<accession>A0AA45WPH8</accession>
<keyword evidence="5 7" id="KW-1133">Transmembrane helix</keyword>
<dbReference type="AlphaFoldDB" id="A0AA45WPH8"/>
<evidence type="ECO:0000256" key="5">
    <source>
        <dbReference type="ARBA" id="ARBA00022989"/>
    </source>
</evidence>
<evidence type="ECO:0000256" key="6">
    <source>
        <dbReference type="ARBA" id="ARBA00023136"/>
    </source>
</evidence>
<evidence type="ECO:0000256" key="7">
    <source>
        <dbReference type="SAM" id="Phobius"/>
    </source>
</evidence>
<evidence type="ECO:0000256" key="4">
    <source>
        <dbReference type="ARBA" id="ARBA00022692"/>
    </source>
</evidence>
<feature type="transmembrane region" description="Helical" evidence="7">
    <location>
        <begin position="6"/>
        <end position="28"/>
    </location>
</feature>
<comment type="subcellular location">
    <subcellularLocation>
        <location evidence="1">Membrane</location>
        <topology evidence="1">Multi-pass membrane protein</topology>
    </subcellularLocation>
</comment>
<keyword evidence="4 7" id="KW-0812">Transmembrane</keyword>
<evidence type="ECO:0000259" key="8">
    <source>
        <dbReference type="Pfam" id="PF00999"/>
    </source>
</evidence>
<keyword evidence="3" id="KW-0813">Transport</keyword>
<gene>
    <name evidence="9" type="ORF">SAMN06264868_1253</name>
</gene>
<dbReference type="GO" id="GO:0015297">
    <property type="term" value="F:antiporter activity"/>
    <property type="evidence" value="ECO:0007669"/>
    <property type="project" value="InterPro"/>
</dbReference>
<evidence type="ECO:0000313" key="9">
    <source>
        <dbReference type="EMBL" id="SMP21898.1"/>
    </source>
</evidence>
<dbReference type="InterPro" id="IPR038770">
    <property type="entry name" value="Na+/solute_symporter_sf"/>
</dbReference>
<feature type="transmembrane region" description="Helical" evidence="7">
    <location>
        <begin position="177"/>
        <end position="201"/>
    </location>
</feature>
<feature type="transmembrane region" description="Helical" evidence="7">
    <location>
        <begin position="35"/>
        <end position="51"/>
    </location>
</feature>
<name>A0AA45WPH8_9AQUI</name>
<dbReference type="Pfam" id="PF00999">
    <property type="entry name" value="Na_H_Exchanger"/>
    <property type="match status" value="1"/>
</dbReference>
<feature type="transmembrane region" description="Helical" evidence="7">
    <location>
        <begin position="294"/>
        <end position="314"/>
    </location>
</feature>
<evidence type="ECO:0000256" key="1">
    <source>
        <dbReference type="ARBA" id="ARBA00004141"/>
    </source>
</evidence>
<sequence length="388" mass="42817">MIEHLNIPFLLKFGVLNLFLFIAVYFSYKTKFPSIIFYIIAGILLGNFVHGEEAIEKISEIGIVLLFFYLGLEFNIERAITTAKNIWKVGLIDFFFNFVLIFIVMKVIGFNIFVSLLVAGVAYASSSAITSKIIIDNKRIANPETEMILGLMVFEDIIAPLILAIISGIAVGNDFNILSIGTILLKIIFVFAFAFGIIYLFKEKIANFIDNYLESEILTLLSLGGLITFSGFTQFIGLSEALGAFLMGMIISETGKSHEVEKVMFSFRDLAVAIFFFLFGASIHFGIAADIKMIVALIIVIILSIIGKFLTGYIGGLMYGLSKKASLNAGFSIINRGEFSIVMAKFGTSEILPFVGIYTLVLSIIGIFTAQYANKLAKLIVKPKKESI</sequence>
<comment type="caution">
    <text evidence="9">The sequence shown here is derived from an EMBL/GenBank/DDBJ whole genome shotgun (WGS) entry which is preliminary data.</text>
</comment>
<dbReference type="Gene3D" id="1.20.1530.20">
    <property type="match status" value="1"/>
</dbReference>
<dbReference type="EMBL" id="FXTX01000025">
    <property type="protein sequence ID" value="SMP21898.1"/>
    <property type="molecule type" value="Genomic_DNA"/>
</dbReference>
<evidence type="ECO:0000256" key="2">
    <source>
        <dbReference type="ARBA" id="ARBA00005551"/>
    </source>
</evidence>